<dbReference type="EMBL" id="LT838272">
    <property type="protein sequence ID" value="SMB95750.1"/>
    <property type="molecule type" value="Genomic_DNA"/>
</dbReference>
<evidence type="ECO:0000313" key="2">
    <source>
        <dbReference type="Proteomes" id="UP000192569"/>
    </source>
</evidence>
<dbReference type="OrthoDB" id="1492299at2"/>
<gene>
    <name evidence="1" type="ORF">SAMN00808754_1311</name>
</gene>
<dbReference type="AlphaFoldDB" id="A0A1W1VR94"/>
<organism evidence="1 2">
    <name type="scientific">Thermanaeromonas toyohensis ToBE</name>
    <dbReference type="NCBI Taxonomy" id="698762"/>
    <lineage>
        <taxon>Bacteria</taxon>
        <taxon>Bacillati</taxon>
        <taxon>Bacillota</taxon>
        <taxon>Clostridia</taxon>
        <taxon>Neomoorellales</taxon>
        <taxon>Neomoorellaceae</taxon>
        <taxon>Thermanaeromonas</taxon>
    </lineage>
</organism>
<sequence length="345" mass="39364">MSKLYVPILKWKEGEQVALRWLSEEVKNNICPVINVMKDTKPNSFASEVIKNWGEGREFYLDFHPTFPGELNDFIEAVLAEPESSKLAIIPVISASKPPEYFQLIRENTHVFNNGIALRVGIQDLENTHAFEEGLCKEAGMDKQSIDLIVDLGGIVRLPQEVIKSLAAFICFVLTQVRASEFRNVIVAGASFPESLNVPQNKVSILPRKEWILWKEVYDKHSYAIFGDYGPDDPEDQEYEHGITIIPTIRYTYGDSWHIVRGIRDPRNPYDYTQFHGLSQTLIKMTEIFCGKDFSWGDMKIYECANRVCTGSSNCNHGNMRSWVPINTNHHLTYVTHQVSMLVSS</sequence>
<keyword evidence="2" id="KW-1185">Reference proteome</keyword>
<dbReference type="RefSeq" id="WP_084664945.1">
    <property type="nucleotide sequence ID" value="NZ_LT838272.1"/>
</dbReference>
<reference evidence="1 2" key="1">
    <citation type="submission" date="2017-04" db="EMBL/GenBank/DDBJ databases">
        <authorList>
            <person name="Afonso C.L."/>
            <person name="Miller P.J."/>
            <person name="Scott M.A."/>
            <person name="Spackman E."/>
            <person name="Goraichik I."/>
            <person name="Dimitrov K.M."/>
            <person name="Suarez D.L."/>
            <person name="Swayne D.E."/>
        </authorList>
    </citation>
    <scope>NUCLEOTIDE SEQUENCE [LARGE SCALE GENOMIC DNA]</scope>
    <source>
        <strain evidence="1 2">ToBE</strain>
    </source>
</reference>
<dbReference type="STRING" id="698762.SAMN00808754_1311"/>
<name>A0A1W1VR94_9FIRM</name>
<dbReference type="InterPro" id="IPR025683">
    <property type="entry name" value="Protein_beta"/>
</dbReference>
<evidence type="ECO:0000313" key="1">
    <source>
        <dbReference type="EMBL" id="SMB95750.1"/>
    </source>
</evidence>
<accession>A0A1W1VR94</accession>
<dbReference type="Proteomes" id="UP000192569">
    <property type="component" value="Chromosome I"/>
</dbReference>
<proteinExistence type="predicted"/>
<protein>
    <submittedName>
        <fullName evidence="1">Beta protein</fullName>
    </submittedName>
</protein>
<dbReference type="Pfam" id="PF14350">
    <property type="entry name" value="Beta_protein"/>
    <property type="match status" value="1"/>
</dbReference>